<feature type="transmembrane region" description="Helical" evidence="1">
    <location>
        <begin position="78"/>
        <end position="100"/>
    </location>
</feature>
<keyword evidence="1" id="KW-0812">Transmembrane</keyword>
<organism evidence="2 3">
    <name type="scientific">Candidatus Cohnella colombiensis</name>
    <dbReference type="NCBI Taxonomy" id="3121368"/>
    <lineage>
        <taxon>Bacteria</taxon>
        <taxon>Bacillati</taxon>
        <taxon>Bacillota</taxon>
        <taxon>Bacilli</taxon>
        <taxon>Bacillales</taxon>
        <taxon>Paenibacillaceae</taxon>
        <taxon>Cohnella</taxon>
    </lineage>
</organism>
<dbReference type="Proteomes" id="UP001178662">
    <property type="component" value="Chromosome"/>
</dbReference>
<accession>A0AA95ETM8</accession>
<sequence>MNTIMLFLHIIGAVGMGIYAILPFVIGKFNQVSGEAQGGLASGLVAAGKIGQYSLGIQFITGGYLLTAGGKLGYTVPWIIIVIVIFLAMGALSGIIQGPLKKITVEAASGQNVSAHISKVRTLSTILFVLFIVIIWFMQDPWYA</sequence>
<gene>
    <name evidence="2" type="ORF">P0Y55_11600</name>
</gene>
<protein>
    <recommendedName>
        <fullName evidence="4">DUF2269 family protein</fullName>
    </recommendedName>
</protein>
<dbReference type="EMBL" id="CP119317">
    <property type="protein sequence ID" value="WEK53233.1"/>
    <property type="molecule type" value="Genomic_DNA"/>
</dbReference>
<dbReference type="AlphaFoldDB" id="A0AA95ETM8"/>
<feature type="transmembrane region" description="Helical" evidence="1">
    <location>
        <begin position="120"/>
        <end position="138"/>
    </location>
</feature>
<proteinExistence type="predicted"/>
<evidence type="ECO:0000313" key="2">
    <source>
        <dbReference type="EMBL" id="WEK53233.1"/>
    </source>
</evidence>
<evidence type="ECO:0000256" key="1">
    <source>
        <dbReference type="SAM" id="Phobius"/>
    </source>
</evidence>
<keyword evidence="3" id="KW-1185">Reference proteome</keyword>
<name>A0AA95ETM8_9BACL</name>
<keyword evidence="1" id="KW-1133">Transmembrane helix</keyword>
<evidence type="ECO:0008006" key="4">
    <source>
        <dbReference type="Google" id="ProtNLM"/>
    </source>
</evidence>
<reference evidence="2" key="1">
    <citation type="submission" date="2023-03" db="EMBL/GenBank/DDBJ databases">
        <title>Andean soil-derived lignocellulolytic bacterial consortium as a source of novel taxa and putative plastic-active enzymes.</title>
        <authorList>
            <person name="Diaz-Garcia L."/>
            <person name="Chuvochina M."/>
            <person name="Feuerriegel G."/>
            <person name="Bunk B."/>
            <person name="Sproer C."/>
            <person name="Streit W.R."/>
            <person name="Rodriguez L.M."/>
            <person name="Overmann J."/>
            <person name="Jimenez D.J."/>
        </authorList>
    </citation>
    <scope>NUCLEOTIDE SEQUENCE</scope>
    <source>
        <strain evidence="2">MAG 2441</strain>
    </source>
</reference>
<keyword evidence="1" id="KW-0472">Membrane</keyword>
<evidence type="ECO:0000313" key="3">
    <source>
        <dbReference type="Proteomes" id="UP001178662"/>
    </source>
</evidence>
<feature type="transmembrane region" description="Helical" evidence="1">
    <location>
        <begin position="6"/>
        <end position="26"/>
    </location>
</feature>